<feature type="transmembrane region" description="Helical" evidence="3">
    <location>
        <begin position="842"/>
        <end position="866"/>
    </location>
</feature>
<name>A0A8J6HDC8_TENMO</name>
<dbReference type="PANTHER" id="PTHR24366">
    <property type="entry name" value="IG(IMMUNOGLOBULIN) AND LRR(LEUCINE RICH REPEAT) DOMAINS"/>
    <property type="match status" value="1"/>
</dbReference>
<dbReference type="Pfam" id="PF00560">
    <property type="entry name" value="LRR_1"/>
    <property type="match status" value="1"/>
</dbReference>
<sequence>MLRIRHPMSSKLALRHSCRLHSQRKIEIMMQINGRSSYECQRQQIISIRLNDRLTVTSNTIAREPPFQFKCDTHRGGFFPTAVEGEVTTRGDYDQFPWSCQQPVAAAQMSGLSNINLSDSVIPTTNSLGCSGALSSADSRSIFIALGIIPGKRATAQLISAVQHYQVNPLIEGRLTTQNGHEPPLSTPKTNVLFIFGVLCQKSGENGSGKVGSVDVRTVVFRRVCQNRRLFPKCQIASVSLSLDRKKEELARDLSAHKELEPEISWSQGQMHLRGSLVKMLAIPPQMSLAVVGLDGIEQARAFRRRGYVGIDKSGIFRRIFRRVRTFQPNPADVDAQLSLESSEMQTFLILLLFVGTSFACIEHLARTNYGRYSRNQIINATITCTNISSVATIDYRFKNQLYEQFLIVTNSTLTTLGPNELANFSTIGKLFLREIHIEEIQPGAFAGLTKLKELYLDGNALTRVLKGVFNSLQKLEVLDLSSNKIYQIEEWALLGASNLVKLDLRDNNISDFDEDMLDKLKLEYLDLSRNPLEKLSAKHLSNLTTLNLQQTNLSHFEGLDLAVEVLNLSRNRVSQLNLSKFSRLVVLDLSSNNIARVGSCQKCDSISSLILNQSDTLQFLNISVNSIATIENDAFNNLTSLMLLDLSQNNITSLNPASFKDLMHLKFLNLSHNSIKEFQYGTFDHLTRLESLDISNNQLVDLHQYTFVFLKLLRQLYFDNNQITSFDVSDLRMYHYYLRNISLNGNPWKCEELVKFGYERFKIIGGSTFDKPNYRGIPCTLEKQQTQNLTESTTSVTIPIHNFSKTVNETVQKSELARFLNENFEKSKFAKFFEKEHRSSGILVFVVLLQIVICCLLVFIAYSIFNFVKKGSPKYDTRSSSQVEIMLGDSLN</sequence>
<dbReference type="PROSITE" id="PS51450">
    <property type="entry name" value="LRR"/>
    <property type="match status" value="5"/>
</dbReference>
<organism evidence="4 5">
    <name type="scientific">Tenebrio molitor</name>
    <name type="common">Yellow mealworm beetle</name>
    <dbReference type="NCBI Taxonomy" id="7067"/>
    <lineage>
        <taxon>Eukaryota</taxon>
        <taxon>Metazoa</taxon>
        <taxon>Ecdysozoa</taxon>
        <taxon>Arthropoda</taxon>
        <taxon>Hexapoda</taxon>
        <taxon>Insecta</taxon>
        <taxon>Pterygota</taxon>
        <taxon>Neoptera</taxon>
        <taxon>Endopterygota</taxon>
        <taxon>Coleoptera</taxon>
        <taxon>Polyphaga</taxon>
        <taxon>Cucujiformia</taxon>
        <taxon>Tenebrionidae</taxon>
        <taxon>Tenebrio</taxon>
    </lineage>
</organism>
<dbReference type="EMBL" id="JABDTM020025856">
    <property type="protein sequence ID" value="KAH0812684.1"/>
    <property type="molecule type" value="Genomic_DNA"/>
</dbReference>
<gene>
    <name evidence="4" type="ORF">GEV33_010105</name>
</gene>
<dbReference type="Proteomes" id="UP000719412">
    <property type="component" value="Unassembled WGS sequence"/>
</dbReference>
<reference evidence="4" key="1">
    <citation type="journal article" date="2020" name="J Insects Food Feed">
        <title>The yellow mealworm (Tenebrio molitor) genome: a resource for the emerging insects as food and feed industry.</title>
        <authorList>
            <person name="Eriksson T."/>
            <person name="Andere A."/>
            <person name="Kelstrup H."/>
            <person name="Emery V."/>
            <person name="Picard C."/>
        </authorList>
    </citation>
    <scope>NUCLEOTIDE SEQUENCE</scope>
    <source>
        <strain evidence="4">Stoneville</strain>
        <tissue evidence="4">Whole head</tissue>
    </source>
</reference>
<dbReference type="Pfam" id="PF13855">
    <property type="entry name" value="LRR_8"/>
    <property type="match status" value="2"/>
</dbReference>
<dbReference type="AlphaFoldDB" id="A0A8J6HDC8"/>
<proteinExistence type="predicted"/>
<evidence type="ECO:0000256" key="3">
    <source>
        <dbReference type="SAM" id="Phobius"/>
    </source>
</evidence>
<keyword evidence="2" id="KW-0677">Repeat</keyword>
<evidence type="ECO:0000313" key="5">
    <source>
        <dbReference type="Proteomes" id="UP000719412"/>
    </source>
</evidence>
<dbReference type="PRINTS" id="PR00019">
    <property type="entry name" value="LEURICHRPT"/>
</dbReference>
<reference evidence="4" key="2">
    <citation type="submission" date="2021-08" db="EMBL/GenBank/DDBJ databases">
        <authorList>
            <person name="Eriksson T."/>
        </authorList>
    </citation>
    <scope>NUCLEOTIDE SEQUENCE</scope>
    <source>
        <strain evidence="4">Stoneville</strain>
        <tissue evidence="4">Whole head</tissue>
    </source>
</reference>
<dbReference type="SMART" id="SM00365">
    <property type="entry name" value="LRR_SD22"/>
    <property type="match status" value="9"/>
</dbReference>
<dbReference type="InterPro" id="IPR001611">
    <property type="entry name" value="Leu-rich_rpt"/>
</dbReference>
<dbReference type="PANTHER" id="PTHR24366:SF96">
    <property type="entry name" value="LEUCINE RICH REPEAT CONTAINING 53"/>
    <property type="match status" value="1"/>
</dbReference>
<evidence type="ECO:0000256" key="2">
    <source>
        <dbReference type="ARBA" id="ARBA00022737"/>
    </source>
</evidence>
<dbReference type="Gene3D" id="3.80.10.10">
    <property type="entry name" value="Ribonuclease Inhibitor"/>
    <property type="match status" value="2"/>
</dbReference>
<keyword evidence="3" id="KW-0812">Transmembrane</keyword>
<keyword evidence="3" id="KW-0472">Membrane</keyword>
<evidence type="ECO:0000256" key="1">
    <source>
        <dbReference type="ARBA" id="ARBA00022614"/>
    </source>
</evidence>
<keyword evidence="1" id="KW-0433">Leucine-rich repeat</keyword>
<dbReference type="InterPro" id="IPR032675">
    <property type="entry name" value="LRR_dom_sf"/>
</dbReference>
<evidence type="ECO:0000313" key="4">
    <source>
        <dbReference type="EMBL" id="KAH0812684.1"/>
    </source>
</evidence>
<dbReference type="InterPro" id="IPR003591">
    <property type="entry name" value="Leu-rich_rpt_typical-subtyp"/>
</dbReference>
<protein>
    <submittedName>
        <fullName evidence="4">Uncharacterized protein</fullName>
    </submittedName>
</protein>
<keyword evidence="3" id="KW-1133">Transmembrane helix</keyword>
<dbReference type="SUPFAM" id="SSF52047">
    <property type="entry name" value="RNI-like"/>
    <property type="match status" value="1"/>
</dbReference>
<keyword evidence="5" id="KW-1185">Reference proteome</keyword>
<accession>A0A8J6HDC8</accession>
<dbReference type="SMART" id="SM00369">
    <property type="entry name" value="LRR_TYP"/>
    <property type="match status" value="10"/>
</dbReference>
<comment type="caution">
    <text evidence="4">The sequence shown here is derived from an EMBL/GenBank/DDBJ whole genome shotgun (WGS) entry which is preliminary data.</text>
</comment>